<evidence type="ECO:0000256" key="5">
    <source>
        <dbReference type="ARBA" id="ARBA00023128"/>
    </source>
</evidence>
<evidence type="ECO:0000256" key="4">
    <source>
        <dbReference type="ARBA" id="ARBA00022980"/>
    </source>
</evidence>
<evidence type="ECO:0000313" key="10">
    <source>
        <dbReference type="Proteomes" id="UP000001819"/>
    </source>
</evidence>
<evidence type="ECO:0000256" key="9">
    <source>
        <dbReference type="SAM" id="MobiDB-lite"/>
    </source>
</evidence>
<evidence type="ECO:0000256" key="3">
    <source>
        <dbReference type="ARBA" id="ARBA00022946"/>
    </source>
</evidence>
<dbReference type="InterPro" id="IPR019716">
    <property type="entry name" value="Ribosomal_mL53"/>
</dbReference>
<keyword evidence="4 11" id="KW-0689">Ribosomal protein</keyword>
<dbReference type="InterPro" id="IPR052473">
    <property type="entry name" value="mtLSU_mL53"/>
</dbReference>
<sequence length="152" mass="16674">MSVPFSGTLRRSGGIVSAIGKQLKSINLKGVKRITVQFDPFAENVKSTREFFFLLSTPKVIQTNPKCVVKSDIVCDRQAASIKFALIDSAQEQAKVKEIRFNSGNLNTLELLELCNKHVSSLAPPEEVTNKVLTKAEKQKLGGGSKKALKKK</sequence>
<evidence type="ECO:0000256" key="8">
    <source>
        <dbReference type="ARBA" id="ARBA00042721"/>
    </source>
</evidence>
<comment type="subcellular location">
    <subcellularLocation>
        <location evidence="1">Mitochondrion</location>
    </subcellularLocation>
</comment>
<dbReference type="Gene3D" id="3.40.30.10">
    <property type="entry name" value="Glutaredoxin"/>
    <property type="match status" value="1"/>
</dbReference>
<evidence type="ECO:0000256" key="6">
    <source>
        <dbReference type="ARBA" id="ARBA00023274"/>
    </source>
</evidence>
<evidence type="ECO:0000313" key="11">
    <source>
        <dbReference type="RefSeq" id="XP_001360947.1"/>
    </source>
</evidence>
<proteinExistence type="inferred from homology"/>
<reference evidence="11" key="2">
    <citation type="submission" date="2025-08" db="UniProtKB">
        <authorList>
            <consortium name="RefSeq"/>
        </authorList>
    </citation>
    <scope>IDENTIFICATION</scope>
    <source>
        <strain evidence="11">MV-25-SWS-2005</strain>
        <tissue evidence="11">Whole body</tissue>
    </source>
</reference>
<evidence type="ECO:0000256" key="7">
    <source>
        <dbReference type="ARBA" id="ARBA00035180"/>
    </source>
</evidence>
<accession>A0A6I8UUS7</accession>
<dbReference type="ExpressionAtlas" id="A0A6I8UUS7">
    <property type="expression patterns" value="baseline"/>
</dbReference>
<feature type="region of interest" description="Disordered" evidence="9">
    <location>
        <begin position="133"/>
        <end position="152"/>
    </location>
</feature>
<gene>
    <name evidence="11" type="primary">mRpL53</name>
</gene>
<reference evidence="10" key="1">
    <citation type="submission" date="2024-06" db="UniProtKB">
        <authorList>
            <consortium name="RefSeq"/>
        </authorList>
    </citation>
    <scope>NUCLEOTIDE SEQUENCE [LARGE SCALE GENOMIC DNA]</scope>
    <source>
        <strain evidence="10">MV2-25</strain>
    </source>
</reference>
<dbReference type="PANTHER" id="PTHR33618:SF1">
    <property type="entry name" value="LARGE RIBOSOMAL SUBUNIT PROTEIN ML53"/>
    <property type="match status" value="1"/>
</dbReference>
<dbReference type="KEGG" id="dpo:4804376"/>
<keyword evidence="5" id="KW-0496">Mitochondrion</keyword>
<dbReference type="AlphaFoldDB" id="A0A6I8UUS7"/>
<organism evidence="10 11">
    <name type="scientific">Drosophila pseudoobscura pseudoobscura</name>
    <name type="common">Fruit fly</name>
    <dbReference type="NCBI Taxonomy" id="46245"/>
    <lineage>
        <taxon>Eukaryota</taxon>
        <taxon>Metazoa</taxon>
        <taxon>Ecdysozoa</taxon>
        <taxon>Arthropoda</taxon>
        <taxon>Hexapoda</taxon>
        <taxon>Insecta</taxon>
        <taxon>Pterygota</taxon>
        <taxon>Neoptera</taxon>
        <taxon>Endopterygota</taxon>
        <taxon>Diptera</taxon>
        <taxon>Brachycera</taxon>
        <taxon>Muscomorpha</taxon>
        <taxon>Ephydroidea</taxon>
        <taxon>Drosophilidae</taxon>
        <taxon>Drosophila</taxon>
        <taxon>Sophophora</taxon>
    </lineage>
</organism>
<dbReference type="Pfam" id="PF10780">
    <property type="entry name" value="MRP_L53"/>
    <property type="match status" value="1"/>
</dbReference>
<dbReference type="PANTHER" id="PTHR33618">
    <property type="entry name" value="39S RIBOSOMAL PROTEIN L53, MITOCHONDRIAL"/>
    <property type="match status" value="1"/>
</dbReference>
<dbReference type="RefSeq" id="XP_001360947.1">
    <property type="nucleotide sequence ID" value="XM_001360910.4"/>
</dbReference>
<dbReference type="FunCoup" id="A0A6I8UUS7">
    <property type="interactions" value="59"/>
</dbReference>
<dbReference type="GO" id="GO:0005762">
    <property type="term" value="C:mitochondrial large ribosomal subunit"/>
    <property type="evidence" value="ECO:0007669"/>
    <property type="project" value="TreeGrafter"/>
</dbReference>
<protein>
    <recommendedName>
        <fullName evidence="7">Large ribosomal subunit protein mL53</fullName>
    </recommendedName>
    <alternativeName>
        <fullName evidence="8">39S ribosomal protein L53, mitochondrial</fullName>
    </alternativeName>
</protein>
<keyword evidence="10" id="KW-1185">Reference proteome</keyword>
<name>A0A6I8UUS7_DROPS</name>
<evidence type="ECO:0000256" key="2">
    <source>
        <dbReference type="ARBA" id="ARBA00005557"/>
    </source>
</evidence>
<dbReference type="Proteomes" id="UP000001819">
    <property type="component" value="Chromosome 3"/>
</dbReference>
<dbReference type="InParanoid" id="A0A6I8UUS7"/>
<evidence type="ECO:0000256" key="1">
    <source>
        <dbReference type="ARBA" id="ARBA00004173"/>
    </source>
</evidence>
<dbReference type="OMA" id="CDRQPAN"/>
<comment type="similarity">
    <text evidence="2">Belongs to the mitochondrion-specific ribosomal protein mL53 family.</text>
</comment>
<keyword evidence="6" id="KW-0687">Ribonucleoprotein</keyword>
<dbReference type="FunFam" id="3.40.30.10:FF:000410">
    <property type="entry name" value="Mitochondrial ribosomal protein L53"/>
    <property type="match status" value="1"/>
</dbReference>
<dbReference type="Bgee" id="FBgn0077364">
    <property type="expression patterns" value="Expressed in female reproductive system and 2 other cell types or tissues"/>
</dbReference>
<dbReference type="GeneID" id="4804376"/>
<keyword evidence="3" id="KW-0809">Transit peptide</keyword>